<dbReference type="PANTHER" id="PTHR34573:SF1">
    <property type="entry name" value="VITAMIN K EPOXIDE REDUCTASE DOMAIN-CONTAINING PROTEIN"/>
    <property type="match status" value="1"/>
</dbReference>
<keyword evidence="1" id="KW-1133">Transmembrane helix</keyword>
<keyword evidence="1" id="KW-0472">Membrane</keyword>
<dbReference type="EMBL" id="MHKZ01000019">
    <property type="protein sequence ID" value="OGZ00520.1"/>
    <property type="molecule type" value="Genomic_DNA"/>
</dbReference>
<gene>
    <name evidence="2" type="ORF">A3B13_01780</name>
</gene>
<proteinExistence type="predicted"/>
<dbReference type="Gene3D" id="3.40.30.10">
    <property type="entry name" value="Glutaredoxin"/>
    <property type="match status" value="1"/>
</dbReference>
<evidence type="ECO:0000313" key="3">
    <source>
        <dbReference type="Proteomes" id="UP000176287"/>
    </source>
</evidence>
<feature type="transmembrane region" description="Helical" evidence="1">
    <location>
        <begin position="6"/>
        <end position="24"/>
    </location>
</feature>
<dbReference type="SUPFAM" id="SSF52833">
    <property type="entry name" value="Thioredoxin-like"/>
    <property type="match status" value="1"/>
</dbReference>
<dbReference type="AlphaFoldDB" id="A0A1G2CIH1"/>
<protein>
    <recommendedName>
        <fullName evidence="4">Thioredoxin domain-containing protein</fullName>
    </recommendedName>
</protein>
<comment type="caution">
    <text evidence="2">The sequence shown here is derived from an EMBL/GenBank/DDBJ whole genome shotgun (WGS) entry which is preliminary data.</text>
</comment>
<dbReference type="InterPro" id="IPR036249">
    <property type="entry name" value="Thioredoxin-like_sf"/>
</dbReference>
<keyword evidence="1" id="KW-0812">Transmembrane</keyword>
<sequence>MNKNYLFVILGFVIVVIVMVAVLYPKEKAGGELDSFAQCLASKGITMYGAEWCSHCQNEKNRFGNSFRLVPYVECPADPKRCLSAGVAAYPTWIFPDDKKLVGEQGLQKLSDESGCPLPAQK</sequence>
<evidence type="ECO:0000256" key="1">
    <source>
        <dbReference type="SAM" id="Phobius"/>
    </source>
</evidence>
<evidence type="ECO:0000313" key="2">
    <source>
        <dbReference type="EMBL" id="OGZ00520.1"/>
    </source>
</evidence>
<evidence type="ECO:0008006" key="4">
    <source>
        <dbReference type="Google" id="ProtNLM"/>
    </source>
</evidence>
<accession>A0A1G2CIH1</accession>
<organism evidence="2 3">
    <name type="scientific">Candidatus Liptonbacteria bacterium RIFCSPLOWO2_01_FULL_45_15</name>
    <dbReference type="NCBI Taxonomy" id="1798649"/>
    <lineage>
        <taxon>Bacteria</taxon>
        <taxon>Candidatus Liptoniibacteriota</taxon>
    </lineage>
</organism>
<name>A0A1G2CIH1_9BACT</name>
<dbReference type="STRING" id="1798649.A3B13_01780"/>
<reference evidence="2 3" key="1">
    <citation type="journal article" date="2016" name="Nat. Commun.">
        <title>Thousands of microbial genomes shed light on interconnected biogeochemical processes in an aquifer system.</title>
        <authorList>
            <person name="Anantharaman K."/>
            <person name="Brown C.T."/>
            <person name="Hug L.A."/>
            <person name="Sharon I."/>
            <person name="Castelle C.J."/>
            <person name="Probst A.J."/>
            <person name="Thomas B.C."/>
            <person name="Singh A."/>
            <person name="Wilkins M.J."/>
            <person name="Karaoz U."/>
            <person name="Brodie E.L."/>
            <person name="Williams K.H."/>
            <person name="Hubbard S.S."/>
            <person name="Banfield J.F."/>
        </authorList>
    </citation>
    <scope>NUCLEOTIDE SEQUENCE [LARGE SCALE GENOMIC DNA]</scope>
</reference>
<dbReference type="Proteomes" id="UP000176287">
    <property type="component" value="Unassembled WGS sequence"/>
</dbReference>
<dbReference type="PANTHER" id="PTHR34573">
    <property type="entry name" value="VKC DOMAIN-CONTAINING PROTEIN"/>
    <property type="match status" value="1"/>
</dbReference>